<dbReference type="KEGG" id="clup:CLUP02_16307"/>
<accession>A0A9Q8T7W1</accession>
<organism evidence="1 2">
    <name type="scientific">Colletotrichum lupini</name>
    <dbReference type="NCBI Taxonomy" id="145971"/>
    <lineage>
        <taxon>Eukaryota</taxon>
        <taxon>Fungi</taxon>
        <taxon>Dikarya</taxon>
        <taxon>Ascomycota</taxon>
        <taxon>Pezizomycotina</taxon>
        <taxon>Sordariomycetes</taxon>
        <taxon>Hypocreomycetidae</taxon>
        <taxon>Glomerellales</taxon>
        <taxon>Glomerellaceae</taxon>
        <taxon>Colletotrichum</taxon>
        <taxon>Colletotrichum acutatum species complex</taxon>
    </lineage>
</organism>
<dbReference type="EMBL" id="CP019481">
    <property type="protein sequence ID" value="UQC90777.1"/>
    <property type="molecule type" value="Genomic_DNA"/>
</dbReference>
<dbReference type="AlphaFoldDB" id="A0A9Q8T7W1"/>
<dbReference type="GeneID" id="73350241"/>
<sequence>MGLGQGTIWGGVYDFCEVTKLRRASFVVVKRTSTVVDLINLPSDCERSCVLGSFEHVPQTQPEALRSKKPVPFDIRIDMDLIDGAKEDLDSSFWWSTTAQLANDVLRPGPILQHPLNARAIHRNFTRPAKVPYGFAGYRGSKLSNPTQVNAPQQTVELTPMGCLEQPHIYEYARDIRRRKLNCDKRMLFDTRGGILSIHPARHIRLLKLFPFRCSAMVAVGLAPSSAEYCWSRIVLWSSALAGLPSSDPAKSSPIRGKKKAGECGRLLREPPTQHLVSVGHIAYQASLLQGDSMARDHCRKFRILRISGSWPVKRLAPILSYARLLQGRGRTNVLSLSFAARYSTAPKSRKRLDRYASSPGQRTWASHVPGVARSSPFTSPHWDVSKQAFVDSQLVDPFQFLAERRQLGKRRAGFEFAVSTRLNLNQLAGITVTSIESHFAPTTFRVFMNRSMFFLDIDISALSLTAAPCSELALPPSALHQRSRRGAPLKSQLAGLSSDTTNDSNATSFSGRPIIASSRIMAPHAASSIVIYLGSKLCGSTDDNAGRLVLPILPPVLLLPSQG</sequence>
<evidence type="ECO:0000313" key="1">
    <source>
        <dbReference type="EMBL" id="UQC90777.1"/>
    </source>
</evidence>
<dbReference type="RefSeq" id="XP_049152378.1">
    <property type="nucleotide sequence ID" value="XM_049295231.1"/>
</dbReference>
<evidence type="ECO:0000313" key="2">
    <source>
        <dbReference type="Proteomes" id="UP000830671"/>
    </source>
</evidence>
<name>A0A9Q8T7W1_9PEZI</name>
<proteinExistence type="predicted"/>
<gene>
    <name evidence="1" type="ORF">CLUP02_16307</name>
</gene>
<dbReference type="Proteomes" id="UP000830671">
    <property type="component" value="Chromosome 9"/>
</dbReference>
<keyword evidence="2" id="KW-1185">Reference proteome</keyword>
<protein>
    <submittedName>
        <fullName evidence="1">Uncharacterized protein</fullName>
    </submittedName>
</protein>
<reference evidence="1" key="1">
    <citation type="journal article" date="2021" name="Mol. Plant Microbe Interact.">
        <title>Complete Genome Sequence of the Plant-Pathogenic Fungus Colletotrichum lupini.</title>
        <authorList>
            <person name="Baroncelli R."/>
            <person name="Pensec F."/>
            <person name="Da Lio D."/>
            <person name="Boufleur T."/>
            <person name="Vicente I."/>
            <person name="Sarrocco S."/>
            <person name="Picot A."/>
            <person name="Baraldi E."/>
            <person name="Sukno S."/>
            <person name="Thon M."/>
            <person name="Le Floch G."/>
        </authorList>
    </citation>
    <scope>NUCLEOTIDE SEQUENCE</scope>
    <source>
        <strain evidence="1">IMI 504893</strain>
    </source>
</reference>